<proteinExistence type="predicted"/>
<dbReference type="EMBL" id="LGGW01000049">
    <property type="protein sequence ID" value="KUK90144.1"/>
    <property type="molecule type" value="Genomic_DNA"/>
</dbReference>
<evidence type="ECO:0000313" key="3">
    <source>
        <dbReference type="Proteomes" id="UP000055014"/>
    </source>
</evidence>
<protein>
    <submittedName>
        <fullName evidence="2">CRISPR-associated protein Csx11</fullName>
    </submittedName>
</protein>
<comment type="caution">
    <text evidence="2">The sequence shown here is derived from an EMBL/GenBank/DDBJ whole genome shotgun (WGS) entry which is preliminary data.</text>
</comment>
<organism evidence="2 3">
    <name type="scientific">Mesotoga infera</name>
    <dbReference type="NCBI Taxonomy" id="1236046"/>
    <lineage>
        <taxon>Bacteria</taxon>
        <taxon>Thermotogati</taxon>
        <taxon>Thermotogota</taxon>
        <taxon>Thermotogae</taxon>
        <taxon>Kosmotogales</taxon>
        <taxon>Kosmotogaceae</taxon>
        <taxon>Mesotoga</taxon>
    </lineage>
</organism>
<dbReference type="InterPro" id="IPR014055">
    <property type="entry name" value="CRISPR-assoc_prot_Csx11"/>
</dbReference>
<sequence>MNNLIQNIKNKNQDILTGEIGALLHDIGKCHPAFIGAQSLEHETGFRHENIDEFLDEELVNLFKNENCKLKINDKEIDIYSIVKKHHDRNSQNDLIDLLKSCDRLDSADDKGVVRKKQPKDSTLISSPFGFPKEKIDLLCLQKRLEDLQTNLTELFQNYISGTLDITCFRKCLINNLKTTFSHVLGETRIPANDVTLWDHSHSTASLFKSILCAMVLGENHDKAQLQWRIFGFCWNGIDFINKGKEVADIIQRNSIIKEIKEELKDKFENQIPIGNVAYEDNNGIYFTFPALEGNKARTLARECAEIGLEAIRGKSDNEIWPFFTLSKPSRTLNLAKELKFASKKRTIPKMTPTLFPENQEKDKNEEKISDNPEMSIPQSGEDICPICRLRAKSEKDVRCDVCKERRRGRLDSWFSSRENTIWVDEVADDNNRIALLALSFDLSKWLDGTMVGTIFSQTFEDWKNSKDAIKFFSNKQNTQKLEKRDIKINDTPINLSKNCLKIITDEDPLKDLAFKSELINTFYEDVKSSQDKKDDNYIKNLIDNLKTRVSLEPFTSSNLQKLIFTQNPSPARLYRIWKETEEFFDLVTQEIKGKVYPHKWKRIKFAINYEELKSKTSEKTAEKTPYIIKIRGLESENLLILHTSNGEFYTIESLEKFKFKDKSGIDAVKDALSKGIDWIAKEDEPNINLLRNGQNIESKDIKQEDYYPLIEITKSPLSLRLIVPASDSMVILESTVKLYNQRFEKVLGKLPLNIGLLVSKRKFPLYVLLDAEERLFHTKEFKETVTMDVWWDITSLRNDEHYSFYPINKSDNQKYNLDDLALLSNGKPYALYPGYFDFDLLLGTQDRYNITYEGKRRANEDYRLFSNRPYYFYQIPQMIDLWEILKNNISSAQINFIEEILINKLQEWRNVNEKSKEEVFRKFTEATVKDAFSNNWDKLRIETQDFILSSAFNGLLLDTIILFRHTIKEGEIENE</sequence>
<accession>A0A117M8G3</accession>
<reference evidence="3" key="1">
    <citation type="journal article" date="2015" name="MBio">
        <title>Genome-Resolved Metagenomic Analysis Reveals Roles for Candidate Phyla and Other Microbial Community Members in Biogeochemical Transformations in Oil Reservoirs.</title>
        <authorList>
            <person name="Hu P."/>
            <person name="Tom L."/>
            <person name="Singh A."/>
            <person name="Thomas B.C."/>
            <person name="Baker B.J."/>
            <person name="Piceno Y.M."/>
            <person name="Andersen G.L."/>
            <person name="Banfield J.F."/>
        </authorList>
    </citation>
    <scope>NUCLEOTIDE SEQUENCE [LARGE SCALE GENOMIC DNA]</scope>
</reference>
<dbReference type="AlphaFoldDB" id="A0A117M8G3"/>
<name>A0A117M8G3_9BACT</name>
<dbReference type="PATRIC" id="fig|1236046.5.peg.239"/>
<feature type="region of interest" description="Disordered" evidence="1">
    <location>
        <begin position="353"/>
        <end position="376"/>
    </location>
</feature>
<evidence type="ECO:0000313" key="2">
    <source>
        <dbReference type="EMBL" id="KUK90144.1"/>
    </source>
</evidence>
<evidence type="ECO:0000256" key="1">
    <source>
        <dbReference type="SAM" id="MobiDB-lite"/>
    </source>
</evidence>
<dbReference type="NCBIfam" id="TIGR02682">
    <property type="entry name" value="cas_csx11"/>
    <property type="match status" value="1"/>
</dbReference>
<dbReference type="Proteomes" id="UP000055014">
    <property type="component" value="Unassembled WGS sequence"/>
</dbReference>
<gene>
    <name evidence="2" type="ORF">XE02_0672</name>
</gene>
<feature type="compositionally biased region" description="Basic and acidic residues" evidence="1">
    <location>
        <begin position="359"/>
        <end position="371"/>
    </location>
</feature>